<gene>
    <name evidence="3" type="ORF">C8D95_103142</name>
</gene>
<accession>A0A316G7V4</accession>
<dbReference type="RefSeq" id="WP_109758672.1">
    <property type="nucleotide sequence ID" value="NZ_CP034588.1"/>
</dbReference>
<dbReference type="OrthoDB" id="7876207at2"/>
<feature type="region of interest" description="Disordered" evidence="1">
    <location>
        <begin position="185"/>
        <end position="214"/>
    </location>
</feature>
<evidence type="ECO:0008006" key="5">
    <source>
        <dbReference type="Google" id="ProtNLM"/>
    </source>
</evidence>
<keyword evidence="4" id="KW-1185">Reference proteome</keyword>
<evidence type="ECO:0000256" key="2">
    <source>
        <dbReference type="SAM" id="Phobius"/>
    </source>
</evidence>
<keyword evidence="2" id="KW-0812">Transmembrane</keyword>
<sequence>MTPFHKFTRRAIRDEKGSFSVEAILMFPMLVWAFMALYVFFEGLRESNINLKATYTISDLLSRETDLIDQNYLDGLNDVYAWLSRSSHPVSMRVTVVRYDQAADRHFLVWSRGVAGEPNMTQGDVDAKLSPHIPIMADAASAFIVETFTTYDPIMDIGMTDTDISNLVVNMPRFTEQLNFVGLGDGTGTVHDDGTGDGGSGPGDTTYEDGEGST</sequence>
<name>A0A316G7V4_9RHOB</name>
<keyword evidence="2" id="KW-0472">Membrane</keyword>
<dbReference type="EMBL" id="QGGV01000003">
    <property type="protein sequence ID" value="PWK56908.1"/>
    <property type="molecule type" value="Genomic_DNA"/>
</dbReference>
<evidence type="ECO:0000256" key="1">
    <source>
        <dbReference type="SAM" id="MobiDB-lite"/>
    </source>
</evidence>
<dbReference type="AlphaFoldDB" id="A0A316G7V4"/>
<evidence type="ECO:0000313" key="3">
    <source>
        <dbReference type="EMBL" id="PWK56908.1"/>
    </source>
</evidence>
<keyword evidence="2" id="KW-1133">Transmembrane helix</keyword>
<proteinExistence type="predicted"/>
<dbReference type="Proteomes" id="UP000245390">
    <property type="component" value="Unassembled WGS sequence"/>
</dbReference>
<organism evidence="3 4">
    <name type="scientific">Silicimonas algicola</name>
    <dbReference type="NCBI Taxonomy" id="1826607"/>
    <lineage>
        <taxon>Bacteria</taxon>
        <taxon>Pseudomonadati</taxon>
        <taxon>Pseudomonadota</taxon>
        <taxon>Alphaproteobacteria</taxon>
        <taxon>Rhodobacterales</taxon>
        <taxon>Paracoccaceae</taxon>
    </lineage>
</organism>
<feature type="transmembrane region" description="Helical" evidence="2">
    <location>
        <begin position="21"/>
        <end position="41"/>
    </location>
</feature>
<reference evidence="3 4" key="1">
    <citation type="submission" date="2018-05" db="EMBL/GenBank/DDBJ databases">
        <title>Genomic Encyclopedia of Type Strains, Phase IV (KMG-IV): sequencing the most valuable type-strain genomes for metagenomic binning, comparative biology and taxonomic classification.</title>
        <authorList>
            <person name="Goeker M."/>
        </authorList>
    </citation>
    <scope>NUCLEOTIDE SEQUENCE [LARGE SCALE GENOMIC DNA]</scope>
    <source>
        <strain evidence="3 4">DSM 103371</strain>
    </source>
</reference>
<comment type="caution">
    <text evidence="3">The sequence shown here is derived from an EMBL/GenBank/DDBJ whole genome shotgun (WGS) entry which is preliminary data.</text>
</comment>
<evidence type="ECO:0000313" key="4">
    <source>
        <dbReference type="Proteomes" id="UP000245390"/>
    </source>
</evidence>
<protein>
    <recommendedName>
        <fullName evidence="5">Flp pilus assembly protein TadG</fullName>
    </recommendedName>
</protein>
<dbReference type="KEGG" id="salo:EF888_08950"/>